<proteinExistence type="predicted"/>
<name>A0A2C5YWJ0_9HYPO</name>
<dbReference type="EMBL" id="NJES01000467">
    <property type="protein sequence ID" value="PHH71890.1"/>
    <property type="molecule type" value="Genomic_DNA"/>
</dbReference>
<feature type="region of interest" description="Disordered" evidence="1">
    <location>
        <begin position="69"/>
        <end position="96"/>
    </location>
</feature>
<feature type="compositionally biased region" description="Acidic residues" evidence="1">
    <location>
        <begin position="69"/>
        <end position="79"/>
    </location>
</feature>
<comment type="caution">
    <text evidence="2">The sequence shown here is derived from an EMBL/GenBank/DDBJ whole genome shotgun (WGS) entry which is preliminary data.</text>
</comment>
<keyword evidence="3" id="KW-1185">Reference proteome</keyword>
<dbReference type="Proteomes" id="UP000226431">
    <property type="component" value="Unassembled WGS sequence"/>
</dbReference>
<evidence type="ECO:0000313" key="2">
    <source>
        <dbReference type="EMBL" id="PHH71890.1"/>
    </source>
</evidence>
<accession>A0A2C5YWJ0</accession>
<evidence type="ECO:0000313" key="3">
    <source>
        <dbReference type="Proteomes" id="UP000226431"/>
    </source>
</evidence>
<reference evidence="2 3" key="1">
    <citation type="submission" date="2017-06" db="EMBL/GenBank/DDBJ databases">
        <title>Ant-infecting Ophiocordyceps genomes reveal a high diversity of potential behavioral manipulation genes and a possible major role for enterotoxins.</title>
        <authorList>
            <person name="De Bekker C."/>
            <person name="Evans H.C."/>
            <person name="Brachmann A."/>
            <person name="Hughes D.P."/>
        </authorList>
    </citation>
    <scope>NUCLEOTIDE SEQUENCE [LARGE SCALE GENOMIC DNA]</scope>
    <source>
        <strain evidence="2 3">Map16</strain>
    </source>
</reference>
<dbReference type="AlphaFoldDB" id="A0A2C5YWJ0"/>
<organism evidence="2 3">
    <name type="scientific">Ophiocordyceps camponoti-rufipedis</name>
    <dbReference type="NCBI Taxonomy" id="2004952"/>
    <lineage>
        <taxon>Eukaryota</taxon>
        <taxon>Fungi</taxon>
        <taxon>Dikarya</taxon>
        <taxon>Ascomycota</taxon>
        <taxon>Pezizomycotina</taxon>
        <taxon>Sordariomycetes</taxon>
        <taxon>Hypocreomycetidae</taxon>
        <taxon>Hypocreales</taxon>
        <taxon>Ophiocordycipitaceae</taxon>
        <taxon>Ophiocordyceps</taxon>
    </lineage>
</organism>
<protein>
    <submittedName>
        <fullName evidence="2">Uncharacterized protein</fullName>
    </submittedName>
</protein>
<gene>
    <name evidence="2" type="ORF">CDD80_4918</name>
</gene>
<evidence type="ECO:0000256" key="1">
    <source>
        <dbReference type="SAM" id="MobiDB-lite"/>
    </source>
</evidence>
<sequence length="96" mass="10728">MGYLRADTGRCRRSELGGRYPAAQCRTGGTFGTRDTKGCEDGSYRYVGIIMSLYGGGEAEEEEEEVVVVEVEEEEEEEEERRSRGVATGIYDDDTR</sequence>